<evidence type="ECO:0000313" key="4">
    <source>
        <dbReference type="Proteomes" id="UP000027730"/>
    </source>
</evidence>
<organism evidence="3 4">
    <name type="scientific">Aureobasidium namibiae CBS 147.97</name>
    <dbReference type="NCBI Taxonomy" id="1043004"/>
    <lineage>
        <taxon>Eukaryota</taxon>
        <taxon>Fungi</taxon>
        <taxon>Dikarya</taxon>
        <taxon>Ascomycota</taxon>
        <taxon>Pezizomycotina</taxon>
        <taxon>Dothideomycetes</taxon>
        <taxon>Dothideomycetidae</taxon>
        <taxon>Dothideales</taxon>
        <taxon>Saccotheciaceae</taxon>
        <taxon>Aureobasidium</taxon>
    </lineage>
</organism>
<dbReference type="InterPro" id="IPR006598">
    <property type="entry name" value="CAP10"/>
</dbReference>
<proteinExistence type="predicted"/>
<feature type="domain" description="Glycosyl transferase CAP10" evidence="2">
    <location>
        <begin position="138"/>
        <end position="386"/>
    </location>
</feature>
<evidence type="ECO:0000259" key="2">
    <source>
        <dbReference type="SMART" id="SM00672"/>
    </source>
</evidence>
<dbReference type="PANTHER" id="PTHR12203:SF107">
    <property type="entry name" value="GLYCOSYL TRANSFERASE CAP10 DOMAIN-CONTAINING PROTEIN"/>
    <property type="match status" value="1"/>
</dbReference>
<dbReference type="PANTHER" id="PTHR12203">
    <property type="entry name" value="KDEL LYS-ASP-GLU-LEU CONTAINING - RELATED"/>
    <property type="match status" value="1"/>
</dbReference>
<name>A0A074WJI1_9PEZI</name>
<dbReference type="InterPro" id="IPR051091">
    <property type="entry name" value="O-Glucosyltr/Glycosyltrsf_90"/>
</dbReference>
<sequence>MSPSASVLSFKTAVALFFGFAGAWWLVVHTSSLGGWRYEFPRDALNYGLSSQQCDAAFPGFYGDIDSAVASRMADPIRLEELEIKDDQCMVRVLIYDSELFIIQGHQNKKCWMGRWHERTSGFLHMIHQSIITAPPGSIPNIEFILDLDDDPQRPIEFAHGKNSNKTTVWGLTRLAHQRHIWLLPDYAYWAWPSARVPSHSQVRRNVRQVNLAYPWENKYNKAVWRGDANLNQGVRKQLISAAKDTAWGDVRICDIYDAQTKQHCMTQDQLCRYKYPVHTEGYTYSGRLKYLQLCNSAPVVHKLQYLEHHHGLMKSSGPEQNFIEVEKDWSDLDEKMTYYTKHDLEGQKIADNNYKTFHERYLTSAATTCYWRRLFTSWASVQGFKPELYTTNDHGNKVLRGIPFEVYALDAEHPMPDV</sequence>
<keyword evidence="1" id="KW-1133">Transmembrane helix</keyword>
<dbReference type="GeneID" id="25415140"/>
<dbReference type="EMBL" id="KL584709">
    <property type="protein sequence ID" value="KEQ73193.1"/>
    <property type="molecule type" value="Genomic_DNA"/>
</dbReference>
<dbReference type="HOGENOM" id="CLU_028539_2_1_1"/>
<dbReference type="Pfam" id="PF05686">
    <property type="entry name" value="Glyco_transf_90"/>
    <property type="match status" value="1"/>
</dbReference>
<dbReference type="Proteomes" id="UP000027730">
    <property type="component" value="Unassembled WGS sequence"/>
</dbReference>
<evidence type="ECO:0000256" key="1">
    <source>
        <dbReference type="SAM" id="Phobius"/>
    </source>
</evidence>
<keyword evidence="1" id="KW-0812">Transmembrane</keyword>
<dbReference type="RefSeq" id="XP_013427678.1">
    <property type="nucleotide sequence ID" value="XM_013572224.1"/>
</dbReference>
<dbReference type="AlphaFoldDB" id="A0A074WJI1"/>
<protein>
    <recommendedName>
        <fullName evidence="2">Glycosyl transferase CAP10 domain-containing protein</fullName>
    </recommendedName>
</protein>
<dbReference type="OrthoDB" id="202415at2759"/>
<dbReference type="SMART" id="SM00672">
    <property type="entry name" value="CAP10"/>
    <property type="match status" value="1"/>
</dbReference>
<keyword evidence="4" id="KW-1185">Reference proteome</keyword>
<reference evidence="3 4" key="1">
    <citation type="journal article" date="2014" name="BMC Genomics">
        <title>Genome sequencing of four Aureobasidium pullulans varieties: biotechnological potential, stress tolerance, and description of new species.</title>
        <authorList>
            <person name="Gostin Ar C."/>
            <person name="Ohm R.A."/>
            <person name="Kogej T."/>
            <person name="Sonjak S."/>
            <person name="Turk M."/>
            <person name="Zajc J."/>
            <person name="Zalar P."/>
            <person name="Grube M."/>
            <person name="Sun H."/>
            <person name="Han J."/>
            <person name="Sharma A."/>
            <person name="Chiniquy J."/>
            <person name="Ngan C.Y."/>
            <person name="Lipzen A."/>
            <person name="Barry K."/>
            <person name="Grigoriev I.V."/>
            <person name="Gunde-Cimerman N."/>
        </authorList>
    </citation>
    <scope>NUCLEOTIDE SEQUENCE [LARGE SCALE GENOMIC DNA]</scope>
    <source>
        <strain evidence="3 4">CBS 147.97</strain>
    </source>
</reference>
<gene>
    <name evidence="3" type="ORF">M436DRAFT_72535</name>
</gene>
<feature type="transmembrane region" description="Helical" evidence="1">
    <location>
        <begin position="7"/>
        <end position="27"/>
    </location>
</feature>
<keyword evidence="1" id="KW-0472">Membrane</keyword>
<evidence type="ECO:0000313" key="3">
    <source>
        <dbReference type="EMBL" id="KEQ73193.1"/>
    </source>
</evidence>
<accession>A0A074WJI1</accession>